<protein>
    <submittedName>
        <fullName evidence="1">Uncharacterized protein</fullName>
    </submittedName>
</protein>
<dbReference type="Proteomes" id="UP000012249">
    <property type="component" value="Unassembled WGS sequence"/>
</dbReference>
<dbReference type="AlphaFoldDB" id="N1UBE5"/>
<sequence>MNGFISFHRLPEVRIFLKYDGFYSYKNVTNSINFKKFFESPILKIQTLVSGSVERTMESETNISREVRRCFSA</sequence>
<evidence type="ECO:0000313" key="1">
    <source>
        <dbReference type="EMBL" id="EMY13385.1"/>
    </source>
</evidence>
<organism evidence="1 2">
    <name type="scientific">Leptospira weilii str. Ecochallenge</name>
    <dbReference type="NCBI Taxonomy" id="1049986"/>
    <lineage>
        <taxon>Bacteria</taxon>
        <taxon>Pseudomonadati</taxon>
        <taxon>Spirochaetota</taxon>
        <taxon>Spirochaetia</taxon>
        <taxon>Leptospirales</taxon>
        <taxon>Leptospiraceae</taxon>
        <taxon>Leptospira</taxon>
    </lineage>
</organism>
<name>N1UBE5_9LEPT</name>
<comment type="caution">
    <text evidence="1">The sequence shown here is derived from an EMBL/GenBank/DDBJ whole genome shotgun (WGS) entry which is preliminary data.</text>
</comment>
<evidence type="ECO:0000313" key="2">
    <source>
        <dbReference type="Proteomes" id="UP000012249"/>
    </source>
</evidence>
<reference evidence="1 2" key="1">
    <citation type="submission" date="2013-02" db="EMBL/GenBank/DDBJ databases">
        <authorList>
            <person name="Harkins D.M."/>
            <person name="Durkin A.S."/>
            <person name="Brinkac L.M."/>
            <person name="Haft D.H."/>
            <person name="Selengut J.D."/>
            <person name="Sanka R."/>
            <person name="DePew J."/>
            <person name="Purushe J."/>
            <person name="Haake D.A."/>
            <person name="Matsunaga J."/>
            <person name="Vinetz J.M."/>
            <person name="Sutton G.G."/>
            <person name="Nierman W.C."/>
            <person name="Fouts D.E."/>
        </authorList>
    </citation>
    <scope>NUCLEOTIDE SEQUENCE [LARGE SCALE GENOMIC DNA]</scope>
    <source>
        <strain evidence="1 2">Ecochallenge</strain>
    </source>
</reference>
<gene>
    <name evidence="1" type="ORF">LEP1GSC043_2570</name>
</gene>
<accession>N1UBE5</accession>
<dbReference type="EMBL" id="AHMI02000239">
    <property type="protein sequence ID" value="EMY13385.1"/>
    <property type="molecule type" value="Genomic_DNA"/>
</dbReference>
<proteinExistence type="predicted"/>